<proteinExistence type="predicted"/>
<dbReference type="AlphaFoldDB" id="A0A8H5E4V7"/>
<accession>A0A8H5E4V7</accession>
<reference evidence="1 2" key="1">
    <citation type="journal article" date="2020" name="BMC Genomics">
        <title>Correction to: Identification and distribution of gene clusters required for synthesis of sphingolipid metabolism inhibitors in diverse species of the filamentous fungus Fusarium.</title>
        <authorList>
            <person name="Kim H.S."/>
            <person name="Lohmar J.M."/>
            <person name="Busman M."/>
            <person name="Brown D.W."/>
            <person name="Naumann T.A."/>
            <person name="Divon H.H."/>
            <person name="Lysoe E."/>
            <person name="Uhlig S."/>
            <person name="Proctor R.H."/>
        </authorList>
    </citation>
    <scope>NUCLEOTIDE SEQUENCE [LARGE SCALE GENOMIC DNA]</scope>
    <source>
        <strain evidence="1 2">NRRL 25214</strain>
    </source>
</reference>
<keyword evidence="2" id="KW-1185">Reference proteome</keyword>
<dbReference type="Proteomes" id="UP000573603">
    <property type="component" value="Unassembled WGS sequence"/>
</dbReference>
<dbReference type="EMBL" id="JABEVY010000141">
    <property type="protein sequence ID" value="KAF5247323.1"/>
    <property type="molecule type" value="Genomic_DNA"/>
</dbReference>
<name>A0A8H5E4V7_9HYPO</name>
<sequence length="156" mass="17829">MPTFTPAEIAFSVVTRLGYWKVALEEIKDMYPPLRLNAPRRPPTYLPPLLPVRETMDDVYRLQSACQQSLLFLRDNAISADDMLVLRVIHWLVRAERDETTRIQRTIWFLDPERLHREIREGHWHIVNNEVVMGRDPRANAGADAGGNVGGNSGGN</sequence>
<comment type="caution">
    <text evidence="1">The sequence shown here is derived from an EMBL/GenBank/DDBJ whole genome shotgun (WGS) entry which is preliminary data.</text>
</comment>
<evidence type="ECO:0000313" key="1">
    <source>
        <dbReference type="EMBL" id="KAF5247323.1"/>
    </source>
</evidence>
<gene>
    <name evidence="1" type="ORF">FANTH_6414</name>
</gene>
<evidence type="ECO:0000313" key="2">
    <source>
        <dbReference type="Proteomes" id="UP000573603"/>
    </source>
</evidence>
<organism evidence="1 2">
    <name type="scientific">Fusarium anthophilum</name>
    <dbReference type="NCBI Taxonomy" id="48485"/>
    <lineage>
        <taxon>Eukaryota</taxon>
        <taxon>Fungi</taxon>
        <taxon>Dikarya</taxon>
        <taxon>Ascomycota</taxon>
        <taxon>Pezizomycotina</taxon>
        <taxon>Sordariomycetes</taxon>
        <taxon>Hypocreomycetidae</taxon>
        <taxon>Hypocreales</taxon>
        <taxon>Nectriaceae</taxon>
        <taxon>Fusarium</taxon>
        <taxon>Fusarium fujikuroi species complex</taxon>
    </lineage>
</organism>
<protein>
    <submittedName>
        <fullName evidence="1">Uncharacterized protein</fullName>
    </submittedName>
</protein>